<proteinExistence type="predicted"/>
<name>A0ABY4A2T2_9BURK</name>
<keyword evidence="2" id="KW-1185">Reference proteome</keyword>
<dbReference type="SUPFAM" id="SSF52540">
    <property type="entry name" value="P-loop containing nucleoside triphosphate hydrolases"/>
    <property type="match status" value="1"/>
</dbReference>
<organism evidence="1 2">
    <name type="scientific">Massilia violaceinigra</name>
    <dbReference type="NCBI Taxonomy" id="2045208"/>
    <lineage>
        <taxon>Bacteria</taxon>
        <taxon>Pseudomonadati</taxon>
        <taxon>Pseudomonadota</taxon>
        <taxon>Betaproteobacteria</taxon>
        <taxon>Burkholderiales</taxon>
        <taxon>Oxalobacteraceae</taxon>
        <taxon>Telluria group</taxon>
        <taxon>Massilia</taxon>
    </lineage>
</organism>
<sequence length="1344" mass="150561">MENIDLSRLTSSAFERLIRALAFELMGHAGIVYSSGPDGARDFTFEGRIRGYESKDWNGYVVLQAKFKQKASSSGGDASWLESQLDRELKKFKNSRARLRKPDYYIIASNVSLSGSDGLMRGDELRQGGYTKVSSCLDKWKNEIQLKDFDIWPNDKIVDLLANCPNIRQTYAAWVTPGDILASVFSSLNSIKPEFGTVIKRGLREVTRRDQYARLKDAGNVSDDPVRISQVFIDLPVGFEDNTETYLDSLHAKKTGDGGLDIYYQQSQIVAMLAKRSGEKLDPESVTAQKIETSSLVPMRNKIVILGGPGQGKSTASMFLAQLFRAALLNTDPKTSRDSNVSKLVPEILARAKLEGIDLDFIPRYPVLVPLPRLADAISLANAANGKPPSILSQIARELSECCDCEIDRGDLRAWLSSYPWIIVFDGLDEVPPSGERQAIIQAIASFQNEIVELNADVLSIVTTRPQGYNDELDKSVWEHWNLLDLPPDRAIAYAEALGETRYPRDTFRRREIIDALRESTDNAATSRLMISPLQVTIMYLIVDTGGSVPAARWNLFNEYFEILRKRERAKGSANQKILEQNWTHLGPIHQRAGLILQTDSEHVGSALSYLDADRLKFMLRDFLTAEGFAQADIDNRAGELSTLALQRLVLLSAREEGKISFDVRSLQEFMAASALTSGNESYVEDRLTHIAGLSHWRHTFLIAASRCFADDRMHHLRSRVVALPRALEAYVPHLTAKTGALLSLEMFVDGIGADHPNSRRLLAQHALELLSLGVPNFDDRLVLVTDEHTEDIVLQIIQNAVSTVTDSLRYFSAWKLLLALASKSPGKFLSVAENFLPTDPVIVCKILGSLSHPLPSARIVASCYSSILNGSSSKFIEICSRFLDMLRRFKNSEKFPSHDDLLSLDFSYNKEDRVLKVDFLPSESEGAYSINIVRYNEFFNEEFFCSLKNASVSWEILRSAAMFSKDPSPRNFTNFLRTINTAEAMVEARNMIGNFPWPLSTAISFCEDAAVPSEMIKNVSDGNFGDAATWRAAEQRWEKFGIVSADCLVWKKEWKLDRTISEIGMPKITSSTVSHQANAALNAVRELLLILVEISNIKFRINILEVIQIIAIGVGANRLRISLNESGVFLRAIDKLDTKLSTSMLAILADEIWVDEEFLDVLERVHRRVIFFGDRTCPINLDGLIASYNSNLKRRHLLFFIALLFGINSLDRKDLDALDKSAFYPSADDSDLVRVSAFLLAETVNVDYDPRVAIEALSQCHISLIRELVILFLKNENFLGGKRIDIISSLINCVGDSFPEHRQSLIDFLRKSLASIKSTLHTRGTWVDELHLPVDAFLAVRKL</sequence>
<reference evidence="1 2" key="1">
    <citation type="submission" date="2020-10" db="EMBL/GenBank/DDBJ databases">
        <title>Genome analysis of Massilia species.</title>
        <authorList>
            <person name="Jung D.-H."/>
        </authorList>
    </citation>
    <scope>NUCLEOTIDE SEQUENCE [LARGE SCALE GENOMIC DNA]</scope>
    <source>
        <strain evidence="2">sipir</strain>
    </source>
</reference>
<dbReference type="EMBL" id="CP063361">
    <property type="protein sequence ID" value="UOD29065.1"/>
    <property type="molecule type" value="Genomic_DNA"/>
</dbReference>
<protein>
    <recommendedName>
        <fullName evidence="3">NACHT domain-containing protein</fullName>
    </recommendedName>
</protein>
<evidence type="ECO:0000313" key="1">
    <source>
        <dbReference type="EMBL" id="UOD29065.1"/>
    </source>
</evidence>
<accession>A0ABY4A2T2</accession>
<dbReference type="Proteomes" id="UP000831532">
    <property type="component" value="Chromosome"/>
</dbReference>
<dbReference type="Gene3D" id="3.40.50.300">
    <property type="entry name" value="P-loop containing nucleotide triphosphate hydrolases"/>
    <property type="match status" value="1"/>
</dbReference>
<gene>
    <name evidence="1" type="ORF">INH39_27135</name>
</gene>
<evidence type="ECO:0000313" key="2">
    <source>
        <dbReference type="Proteomes" id="UP000831532"/>
    </source>
</evidence>
<dbReference type="InterPro" id="IPR027417">
    <property type="entry name" value="P-loop_NTPase"/>
</dbReference>
<evidence type="ECO:0008006" key="3">
    <source>
        <dbReference type="Google" id="ProtNLM"/>
    </source>
</evidence>
<dbReference type="RefSeq" id="WP_243490258.1">
    <property type="nucleotide sequence ID" value="NZ_CP063361.1"/>
</dbReference>